<feature type="domain" description="STAS" evidence="6">
    <location>
        <begin position="390"/>
        <end position="462"/>
    </location>
</feature>
<evidence type="ECO:0000256" key="4">
    <source>
        <dbReference type="ARBA" id="ARBA00023136"/>
    </source>
</evidence>
<dbReference type="GO" id="GO:0055085">
    <property type="term" value="P:transmembrane transport"/>
    <property type="evidence" value="ECO:0007669"/>
    <property type="project" value="InterPro"/>
</dbReference>
<evidence type="ECO:0000256" key="2">
    <source>
        <dbReference type="ARBA" id="ARBA00022692"/>
    </source>
</evidence>
<feature type="transmembrane region" description="Helical" evidence="5">
    <location>
        <begin position="48"/>
        <end position="68"/>
    </location>
</feature>
<dbReference type="SUPFAM" id="SSF52091">
    <property type="entry name" value="SpoIIaa-like"/>
    <property type="match status" value="1"/>
</dbReference>
<feature type="transmembrane region" description="Helical" evidence="5">
    <location>
        <begin position="122"/>
        <end position="140"/>
    </location>
</feature>
<dbReference type="CDD" id="cd07042">
    <property type="entry name" value="STAS_SulP_like_sulfate_transporter"/>
    <property type="match status" value="1"/>
</dbReference>
<dbReference type="Gene3D" id="3.30.750.24">
    <property type="entry name" value="STAS domain"/>
    <property type="match status" value="1"/>
</dbReference>
<comment type="subcellular location">
    <subcellularLocation>
        <location evidence="1">Membrane</location>
        <topology evidence="1">Multi-pass membrane protein</topology>
    </subcellularLocation>
</comment>
<name>Q67TI7_SYMTH</name>
<feature type="transmembrane region" description="Helical" evidence="5">
    <location>
        <begin position="88"/>
        <end position="110"/>
    </location>
</feature>
<feature type="transmembrane region" description="Helical" evidence="5">
    <location>
        <begin position="146"/>
        <end position="168"/>
    </location>
</feature>
<evidence type="ECO:0000256" key="3">
    <source>
        <dbReference type="ARBA" id="ARBA00022989"/>
    </source>
</evidence>
<evidence type="ECO:0000256" key="1">
    <source>
        <dbReference type="ARBA" id="ARBA00004141"/>
    </source>
</evidence>
<evidence type="ECO:0000313" key="8">
    <source>
        <dbReference type="Proteomes" id="UP000000417"/>
    </source>
</evidence>
<evidence type="ECO:0000259" key="6">
    <source>
        <dbReference type="PROSITE" id="PS50801"/>
    </source>
</evidence>
<dbReference type="HOGENOM" id="CLU_003182_13_1_9"/>
<dbReference type="PANTHER" id="PTHR11814">
    <property type="entry name" value="SULFATE TRANSPORTER"/>
    <property type="match status" value="1"/>
</dbReference>
<gene>
    <name evidence="7" type="ordered locus">STH21</name>
</gene>
<dbReference type="GO" id="GO:0016020">
    <property type="term" value="C:membrane"/>
    <property type="evidence" value="ECO:0007669"/>
    <property type="project" value="UniProtKB-SubCell"/>
</dbReference>
<dbReference type="KEGG" id="sth:STH21"/>
<reference evidence="7 8" key="1">
    <citation type="journal article" date="2004" name="Nucleic Acids Res.">
        <title>Genome sequence of Symbiobacterium thermophilum, an uncultivable bacterium that depends on microbial commensalism.</title>
        <authorList>
            <person name="Ueda K."/>
            <person name="Yamashita A."/>
            <person name="Ishikawa J."/>
            <person name="Shimada M."/>
            <person name="Watsuji T."/>
            <person name="Morimura K."/>
            <person name="Ikeda H."/>
            <person name="Hattori M."/>
            <person name="Beppu T."/>
        </authorList>
    </citation>
    <scope>NUCLEOTIDE SEQUENCE [LARGE SCALE GENOMIC DNA]</scope>
    <source>
        <strain evidence="8">T / IAM 14863</strain>
    </source>
</reference>
<dbReference type="STRING" id="292459.STH21"/>
<sequence>MKERNVAGFFSRMTEHWRGDLFGGVTAAVVALPLALAFGVLSGAGPMAGLYGAVFTGILAAIFGGSPAQVSGPTAGMTVVLVPIYQEFGLTGLYMAMFLGSALLLLLSFLKVGRYVHLISQPVLSGFTNGIALLIFLQQIDSLRGASGAIVPAEAGLAGAVVAIMLVWPRITRKVPGSLVALVLSTAAVRLFWPEVFTTIGPIPGGWPTPQLAFFGELANLGALLRPALTIALLGAVESLLSAVVVDEMAGTRHDPDRELFGQGLGNMVATLFGGIVGTGAIVRSAARIQAGGRTRLAAVTHGLVILLVAVALGDLAGLIPRATLAGILMGTAINMVDRRSLADVRRVPVGDAAIMLTTAAITVVFDLVTAVAVGVLLSMIRFAVTVTDAPLTVKRMGKVTAIRLTGPLYFGAAKPFLDAVDAVPEGSTLVLDLRGVTSLDATGAQALERGYARATARGCEVSGPGCSPRFTGCCPAGTGCRCS</sequence>
<dbReference type="EMBL" id="AP006840">
    <property type="protein sequence ID" value="BAD39006.1"/>
    <property type="molecule type" value="Genomic_DNA"/>
</dbReference>
<dbReference type="Pfam" id="PF00916">
    <property type="entry name" value="Sulfate_transp"/>
    <property type="match status" value="1"/>
</dbReference>
<dbReference type="PROSITE" id="PS50801">
    <property type="entry name" value="STAS"/>
    <property type="match status" value="1"/>
</dbReference>
<protein>
    <submittedName>
        <fullName evidence="7">Sulfate transporter family protein</fullName>
    </submittedName>
</protein>
<dbReference type="eggNOG" id="COG0659">
    <property type="taxonomic scope" value="Bacteria"/>
</dbReference>
<evidence type="ECO:0000313" key="7">
    <source>
        <dbReference type="EMBL" id="BAD39006.1"/>
    </source>
</evidence>
<dbReference type="InterPro" id="IPR002645">
    <property type="entry name" value="STAS_dom"/>
</dbReference>
<dbReference type="InterPro" id="IPR011547">
    <property type="entry name" value="SLC26A/SulP_dom"/>
</dbReference>
<dbReference type="AlphaFoldDB" id="Q67TI7"/>
<accession>Q67TI7</accession>
<feature type="transmembrane region" description="Helical" evidence="5">
    <location>
        <begin position="21"/>
        <end position="41"/>
    </location>
</feature>
<proteinExistence type="predicted"/>
<keyword evidence="4 5" id="KW-0472">Membrane</keyword>
<evidence type="ECO:0000256" key="5">
    <source>
        <dbReference type="SAM" id="Phobius"/>
    </source>
</evidence>
<organism evidence="7 8">
    <name type="scientific">Symbiobacterium thermophilum (strain DSM 24528 / JCM 14929 / IAM 14863 / T)</name>
    <dbReference type="NCBI Taxonomy" id="292459"/>
    <lineage>
        <taxon>Bacteria</taxon>
        <taxon>Bacillati</taxon>
        <taxon>Bacillota</taxon>
        <taxon>Clostridia</taxon>
        <taxon>Eubacteriales</taxon>
        <taxon>Symbiobacteriaceae</taxon>
        <taxon>Symbiobacterium</taxon>
    </lineage>
</organism>
<keyword evidence="3 5" id="KW-1133">Transmembrane helix</keyword>
<feature type="transmembrane region" description="Helical" evidence="5">
    <location>
        <begin position="265"/>
        <end position="283"/>
    </location>
</feature>
<dbReference type="Proteomes" id="UP000000417">
    <property type="component" value="Chromosome"/>
</dbReference>
<dbReference type="RefSeq" id="WP_011194156.1">
    <property type="nucleotide sequence ID" value="NC_006177.1"/>
</dbReference>
<dbReference type="InterPro" id="IPR036513">
    <property type="entry name" value="STAS_dom_sf"/>
</dbReference>
<keyword evidence="2 5" id="KW-0812">Transmembrane</keyword>
<dbReference type="InterPro" id="IPR001902">
    <property type="entry name" value="SLC26A/SulP_fam"/>
</dbReference>
<keyword evidence="8" id="KW-1185">Reference proteome</keyword>
<dbReference type="Pfam" id="PF01740">
    <property type="entry name" value="STAS"/>
    <property type="match status" value="1"/>
</dbReference>